<evidence type="ECO:0000256" key="3">
    <source>
        <dbReference type="ARBA" id="ARBA00022722"/>
    </source>
</evidence>
<comment type="catalytic activity">
    <reaction evidence="1 8">
        <text>Hydrolytically removes 5'-nucleotides successively from the 3'-hydroxy termini of 3'-hydroxy-terminated oligonucleotides.</text>
        <dbReference type="EC" id="3.1.4.1"/>
    </reaction>
</comment>
<dbReference type="Gene3D" id="3.40.1350.10">
    <property type="match status" value="1"/>
</dbReference>
<keyword evidence="6 8" id="KW-0460">Magnesium</keyword>
<feature type="region of interest" description="Disordered" evidence="9">
    <location>
        <begin position="191"/>
        <end position="210"/>
    </location>
</feature>
<evidence type="ECO:0000313" key="11">
    <source>
        <dbReference type="EMBL" id="KZT02315.1"/>
    </source>
</evidence>
<dbReference type="EC" id="3.1.4.1" evidence="8"/>
<dbReference type="AlphaFoldDB" id="A0A165C749"/>
<dbReference type="InterPro" id="IPR014883">
    <property type="entry name" value="VRR_NUC"/>
</dbReference>
<dbReference type="InterPro" id="IPR049132">
    <property type="entry name" value="FAN1-like_euk"/>
</dbReference>
<comment type="cofactor">
    <cofactor evidence="8">
        <name>Mg(2+)</name>
        <dbReference type="ChEBI" id="CHEBI:18420"/>
    </cofactor>
    <cofactor evidence="8">
        <name>Mn(2+)</name>
        <dbReference type="ChEBI" id="CHEBI:29035"/>
    </cofactor>
</comment>
<evidence type="ECO:0000313" key="12">
    <source>
        <dbReference type="Proteomes" id="UP000076871"/>
    </source>
</evidence>
<dbReference type="GO" id="GO:0036297">
    <property type="term" value="P:interstrand cross-link repair"/>
    <property type="evidence" value="ECO:0007669"/>
    <property type="project" value="InterPro"/>
</dbReference>
<keyword evidence="4 8" id="KW-0479">Metal-binding</keyword>
<dbReference type="PANTHER" id="PTHR15749">
    <property type="entry name" value="FANCONI-ASSOCIATED NUCLEASE 1"/>
    <property type="match status" value="1"/>
</dbReference>
<dbReference type="FunCoup" id="A0A165C749">
    <property type="interactions" value="345"/>
</dbReference>
<keyword evidence="8" id="KW-0227">DNA damage</keyword>
<dbReference type="RefSeq" id="XP_040760055.1">
    <property type="nucleotide sequence ID" value="XM_040906621.1"/>
</dbReference>
<sequence>MTTSPPRSTVRSLVFWHGEDELPDVPSRKALSDWDEYEDEVVAAQPNPERGQSMYVTLFEDMLKTVFAHEAHLFSQEELGCFMKYSVLPYGERYLLVRLCLRKPGKWHRLSDLEKRYKRELGVELPDVVQRLCKRFDTSSNQDPVNVEVKLEQDIESFSINRRGSSTASVTSSVKVKVEEREIIDLTLDDEKHRPAPHPSTSREHNFNSIDPINKSEYPSFADDEAHASLRELLECLIREELILVAKQLGLKASGNQDDLIETMLSSSSVQATLPFAISSFHAKAKQRADSLMQTKLPFLSQKRQIHRLREMVTRQLGKCLRINENVMNLFRRVNMVYFRSTEHTPSLMVPSILLRSKKRAYASYQHRRTTDIWLSREALLAYEEALELEAQVDALFQGGAPASSWRARSAATKTPKPDPQRFRTPITPSKKRLPSTPSTRHSVCSKIEDESIELGMNLLGKLDDKSPRVRNARAVKEIWEGVYPRWQDMLRVQDELPAREGGLERFECGHILTRIVCKASTALGILKEHELELEVLEALLAQRRWRRGRRGRWHERRALILMQYCGKSREAYERALEAVTEALLDDDTHIVYRPKLERRLTTLEKWLKVSEADRHTCEAKLNKAEEVSLSGVRVHHRTSNMVLDRFGRPVGKRRALQPSQATGGSLKQAALPQSWTQHVSFAEEKADADNANAQGKTIWKGRGNEEVSVETLALQYYEEQGYKGFHCEGRIVTTLFGLLFWDIIFANIPGTFETPYHSSPLDIAEDTFLFARQQLIERRLDELKEGQARQVLERVYDQHAEAQTLCVGVRWGLFDKQDLLEITECIGGDALAMICRLLCEDYAGRCGGVPDLCIWNAEHGECKFVEVKSPNDRAQENQKVWMDVLRRAGVPVELCHVYEQGTDDPLVKKKGKGKGKATTKNMSDLGQPKRKREESNSEEQLVESEDETEVDYSQLDIHPSQEGAGTQAESVLHETSRVQAGKKVVNRVEIVITSSPAGSPIKKRPRQERSPSL</sequence>
<dbReference type="Pfam" id="PF08774">
    <property type="entry name" value="VRR_NUC"/>
    <property type="match status" value="1"/>
</dbReference>
<organism evidence="11 12">
    <name type="scientific">Laetiporus sulphureus 93-53</name>
    <dbReference type="NCBI Taxonomy" id="1314785"/>
    <lineage>
        <taxon>Eukaryota</taxon>
        <taxon>Fungi</taxon>
        <taxon>Dikarya</taxon>
        <taxon>Basidiomycota</taxon>
        <taxon>Agaricomycotina</taxon>
        <taxon>Agaricomycetes</taxon>
        <taxon>Polyporales</taxon>
        <taxon>Laetiporus</taxon>
    </lineage>
</organism>
<dbReference type="SMART" id="SM00990">
    <property type="entry name" value="VRR_NUC"/>
    <property type="match status" value="1"/>
</dbReference>
<dbReference type="GO" id="GO:0005634">
    <property type="term" value="C:nucleus"/>
    <property type="evidence" value="ECO:0007669"/>
    <property type="project" value="UniProtKB-SubCell"/>
</dbReference>
<dbReference type="InterPro" id="IPR011856">
    <property type="entry name" value="tRNA_endonuc-like_dom_sf"/>
</dbReference>
<evidence type="ECO:0000256" key="5">
    <source>
        <dbReference type="ARBA" id="ARBA00022801"/>
    </source>
</evidence>
<feature type="compositionally biased region" description="Acidic residues" evidence="9">
    <location>
        <begin position="937"/>
        <end position="951"/>
    </location>
</feature>
<dbReference type="GeneID" id="63823650"/>
<evidence type="ECO:0000256" key="4">
    <source>
        <dbReference type="ARBA" id="ARBA00022723"/>
    </source>
</evidence>
<evidence type="ECO:0000256" key="8">
    <source>
        <dbReference type="RuleBase" id="RU365033"/>
    </source>
</evidence>
<dbReference type="GO" id="GO:0004528">
    <property type="term" value="F:phosphodiesterase I activity"/>
    <property type="evidence" value="ECO:0007669"/>
    <property type="project" value="UniProtKB-EC"/>
</dbReference>
<proteinExistence type="inferred from homology"/>
<evidence type="ECO:0000256" key="1">
    <source>
        <dbReference type="ARBA" id="ARBA00000983"/>
    </source>
</evidence>
<keyword evidence="8" id="KW-0234">DNA repair</keyword>
<comment type="function">
    <text evidence="8">Nuclease required for the repair of DNA interstrand cross-links (ICL). Acts as a 5'-3' exonuclease that anchors at a cut end of DNA and cleaves DNA successively at every third nucleotide, allowing to excise an ICL from one strand through flanking incisions.</text>
</comment>
<dbReference type="InterPro" id="IPR049126">
    <property type="entry name" value="FAN1-like_TPR"/>
</dbReference>
<dbReference type="GO" id="GO:0070336">
    <property type="term" value="F:flap-structured DNA binding"/>
    <property type="evidence" value="ECO:0007669"/>
    <property type="project" value="TreeGrafter"/>
</dbReference>
<dbReference type="PANTHER" id="PTHR15749:SF4">
    <property type="entry name" value="FANCONI-ASSOCIATED NUCLEASE 1"/>
    <property type="match status" value="1"/>
</dbReference>
<name>A0A165C749_9APHY</name>
<dbReference type="GO" id="GO:0008409">
    <property type="term" value="F:5'-3' exonuclease activity"/>
    <property type="evidence" value="ECO:0007669"/>
    <property type="project" value="TreeGrafter"/>
</dbReference>
<feature type="region of interest" description="Disordered" evidence="9">
    <location>
        <begin position="907"/>
        <end position="1014"/>
    </location>
</feature>
<feature type="domain" description="VRR-NUC" evidence="10">
    <location>
        <begin position="784"/>
        <end position="900"/>
    </location>
</feature>
<dbReference type="Pfam" id="PF21170">
    <property type="entry name" value="FAN1_TPR"/>
    <property type="match status" value="1"/>
</dbReference>
<dbReference type="CDD" id="cd22326">
    <property type="entry name" value="FAN1-like"/>
    <property type="match status" value="1"/>
</dbReference>
<dbReference type="InterPro" id="IPR033315">
    <property type="entry name" value="Fan1-like"/>
</dbReference>
<keyword evidence="3 8" id="KW-0540">Nuclease</keyword>
<feature type="region of interest" description="Disordered" evidence="9">
    <location>
        <begin position="407"/>
        <end position="443"/>
    </location>
</feature>
<dbReference type="OrthoDB" id="76364at2759"/>
<evidence type="ECO:0000256" key="7">
    <source>
        <dbReference type="ARBA" id="ARBA00023211"/>
    </source>
</evidence>
<dbReference type="GO" id="GO:0046872">
    <property type="term" value="F:metal ion binding"/>
    <property type="evidence" value="ECO:0007669"/>
    <property type="project" value="UniProtKB-KW"/>
</dbReference>
<comment type="subcellular location">
    <subcellularLocation>
        <location evidence="8">Nucleus</location>
    </subcellularLocation>
</comment>
<gene>
    <name evidence="11" type="ORF">LAESUDRAFT_706344</name>
</gene>
<protein>
    <recommendedName>
        <fullName evidence="8">Fanconi-associated nuclease</fullName>
        <ecNumber evidence="8">3.1.4.1</ecNumber>
    </recommendedName>
</protein>
<keyword evidence="7 8" id="KW-0464">Manganese</keyword>
<accession>A0A165C749</accession>
<keyword evidence="5 8" id="KW-0378">Hydrolase</keyword>
<keyword evidence="8" id="KW-0539">Nucleus</keyword>
<evidence type="ECO:0000256" key="2">
    <source>
        <dbReference type="ARBA" id="ARBA00005533"/>
    </source>
</evidence>
<feature type="compositionally biased region" description="Basic residues" evidence="9">
    <location>
        <begin position="909"/>
        <end position="918"/>
    </location>
</feature>
<evidence type="ECO:0000259" key="10">
    <source>
        <dbReference type="SMART" id="SM00990"/>
    </source>
</evidence>
<dbReference type="InParanoid" id="A0A165C749"/>
<dbReference type="Proteomes" id="UP000076871">
    <property type="component" value="Unassembled WGS sequence"/>
</dbReference>
<keyword evidence="12" id="KW-1185">Reference proteome</keyword>
<comment type="similarity">
    <text evidence="2 8">Belongs to the FAN1 family.</text>
</comment>
<dbReference type="GO" id="GO:0017108">
    <property type="term" value="F:5'-flap endonuclease activity"/>
    <property type="evidence" value="ECO:0007669"/>
    <property type="project" value="TreeGrafter"/>
</dbReference>
<reference evidence="11 12" key="1">
    <citation type="journal article" date="2016" name="Mol. Biol. Evol.">
        <title>Comparative Genomics of Early-Diverging Mushroom-Forming Fungi Provides Insights into the Origins of Lignocellulose Decay Capabilities.</title>
        <authorList>
            <person name="Nagy L.G."/>
            <person name="Riley R."/>
            <person name="Tritt A."/>
            <person name="Adam C."/>
            <person name="Daum C."/>
            <person name="Floudas D."/>
            <person name="Sun H."/>
            <person name="Yadav J.S."/>
            <person name="Pangilinan J."/>
            <person name="Larsson K.H."/>
            <person name="Matsuura K."/>
            <person name="Barry K."/>
            <person name="Labutti K."/>
            <person name="Kuo R."/>
            <person name="Ohm R.A."/>
            <person name="Bhattacharya S.S."/>
            <person name="Shirouzu T."/>
            <person name="Yoshinaga Y."/>
            <person name="Martin F.M."/>
            <person name="Grigoriev I.V."/>
            <person name="Hibbett D.S."/>
        </authorList>
    </citation>
    <scope>NUCLEOTIDE SEQUENCE [LARGE SCALE GENOMIC DNA]</scope>
    <source>
        <strain evidence="11 12">93-53</strain>
    </source>
</reference>
<dbReference type="STRING" id="1314785.A0A165C749"/>
<evidence type="ECO:0000256" key="9">
    <source>
        <dbReference type="SAM" id="MobiDB-lite"/>
    </source>
</evidence>
<dbReference type="EMBL" id="KV427653">
    <property type="protein sequence ID" value="KZT02315.1"/>
    <property type="molecule type" value="Genomic_DNA"/>
</dbReference>
<evidence type="ECO:0000256" key="6">
    <source>
        <dbReference type="ARBA" id="ARBA00022842"/>
    </source>
</evidence>